<keyword evidence="10" id="KW-0687">Ribonucleoprotein</keyword>
<keyword evidence="5" id="KW-0698">rRNA processing</keyword>
<evidence type="ECO:0000256" key="2">
    <source>
        <dbReference type="ARBA" id="ARBA00004496"/>
    </source>
</evidence>
<dbReference type="InterPro" id="IPR036345">
    <property type="entry name" value="ExoRNase_PH_dom2_sf"/>
</dbReference>
<evidence type="ECO:0000313" key="10">
    <source>
        <dbReference type="EMBL" id="KAF8478562.1"/>
    </source>
</evidence>
<proteinExistence type="inferred from homology"/>
<dbReference type="GO" id="GO:0000177">
    <property type="term" value="C:cytoplasmic exosome (RNase complex)"/>
    <property type="evidence" value="ECO:0007669"/>
    <property type="project" value="TreeGrafter"/>
</dbReference>
<evidence type="ECO:0000259" key="9">
    <source>
        <dbReference type="Pfam" id="PF01138"/>
    </source>
</evidence>
<keyword evidence="6" id="KW-0271">Exosome</keyword>
<name>A0A9P5T7N0_9AGAM</name>
<comment type="similarity">
    <text evidence="3">Belongs to the RNase PH family.</text>
</comment>
<protein>
    <submittedName>
        <fullName evidence="10">Ribosomal protein S5 domain 2-like protein</fullName>
    </submittedName>
</protein>
<evidence type="ECO:0000256" key="4">
    <source>
        <dbReference type="ARBA" id="ARBA00022490"/>
    </source>
</evidence>
<dbReference type="AlphaFoldDB" id="A0A9P5T7N0"/>
<dbReference type="GO" id="GO:0071051">
    <property type="term" value="P:poly(A)-dependent snoRNA 3'-end processing"/>
    <property type="evidence" value="ECO:0007669"/>
    <property type="project" value="TreeGrafter"/>
</dbReference>
<dbReference type="SUPFAM" id="SSF54211">
    <property type="entry name" value="Ribosomal protein S5 domain 2-like"/>
    <property type="match status" value="1"/>
</dbReference>
<dbReference type="GO" id="GO:0016075">
    <property type="term" value="P:rRNA catabolic process"/>
    <property type="evidence" value="ECO:0007669"/>
    <property type="project" value="TreeGrafter"/>
</dbReference>
<dbReference type="GO" id="GO:0000176">
    <property type="term" value="C:nuclear exosome (RNase complex)"/>
    <property type="evidence" value="ECO:0007669"/>
    <property type="project" value="TreeGrafter"/>
</dbReference>
<dbReference type="GO" id="GO:0034475">
    <property type="term" value="P:U4 snRNA 3'-end processing"/>
    <property type="evidence" value="ECO:0007669"/>
    <property type="project" value="TreeGrafter"/>
</dbReference>
<dbReference type="Proteomes" id="UP000759537">
    <property type="component" value="Unassembled WGS sequence"/>
</dbReference>
<feature type="domain" description="Exoribonuclease phosphorolytic" evidence="9">
    <location>
        <begin position="50"/>
        <end position="178"/>
    </location>
</feature>
<dbReference type="InterPro" id="IPR020568">
    <property type="entry name" value="Ribosomal_Su5_D2-typ_SF"/>
</dbReference>
<evidence type="ECO:0000256" key="1">
    <source>
        <dbReference type="ARBA" id="ARBA00004123"/>
    </source>
</evidence>
<dbReference type="InterPro" id="IPR027408">
    <property type="entry name" value="PNPase/RNase_PH_dom_sf"/>
</dbReference>
<keyword evidence="7" id="KW-0694">RNA-binding</keyword>
<evidence type="ECO:0000256" key="5">
    <source>
        <dbReference type="ARBA" id="ARBA00022552"/>
    </source>
</evidence>
<dbReference type="InterPro" id="IPR001247">
    <property type="entry name" value="ExoRNase_PH_dom1"/>
</dbReference>
<organism evidence="10 11">
    <name type="scientific">Russula ochroleuca</name>
    <dbReference type="NCBI Taxonomy" id="152965"/>
    <lineage>
        <taxon>Eukaryota</taxon>
        <taxon>Fungi</taxon>
        <taxon>Dikarya</taxon>
        <taxon>Basidiomycota</taxon>
        <taxon>Agaricomycotina</taxon>
        <taxon>Agaricomycetes</taxon>
        <taxon>Russulales</taxon>
        <taxon>Russulaceae</taxon>
        <taxon>Russula</taxon>
    </lineage>
</organism>
<dbReference type="PANTHER" id="PTHR11953">
    <property type="entry name" value="EXOSOME COMPLEX COMPONENT"/>
    <property type="match status" value="1"/>
</dbReference>
<reference evidence="10" key="2">
    <citation type="journal article" date="2020" name="Nat. Commun.">
        <title>Large-scale genome sequencing of mycorrhizal fungi provides insights into the early evolution of symbiotic traits.</title>
        <authorList>
            <person name="Miyauchi S."/>
            <person name="Kiss E."/>
            <person name="Kuo A."/>
            <person name="Drula E."/>
            <person name="Kohler A."/>
            <person name="Sanchez-Garcia M."/>
            <person name="Morin E."/>
            <person name="Andreopoulos B."/>
            <person name="Barry K.W."/>
            <person name="Bonito G."/>
            <person name="Buee M."/>
            <person name="Carver A."/>
            <person name="Chen C."/>
            <person name="Cichocki N."/>
            <person name="Clum A."/>
            <person name="Culley D."/>
            <person name="Crous P.W."/>
            <person name="Fauchery L."/>
            <person name="Girlanda M."/>
            <person name="Hayes R.D."/>
            <person name="Keri Z."/>
            <person name="LaButti K."/>
            <person name="Lipzen A."/>
            <person name="Lombard V."/>
            <person name="Magnuson J."/>
            <person name="Maillard F."/>
            <person name="Murat C."/>
            <person name="Nolan M."/>
            <person name="Ohm R.A."/>
            <person name="Pangilinan J."/>
            <person name="Pereira M.F."/>
            <person name="Perotto S."/>
            <person name="Peter M."/>
            <person name="Pfister S."/>
            <person name="Riley R."/>
            <person name="Sitrit Y."/>
            <person name="Stielow J.B."/>
            <person name="Szollosi G."/>
            <person name="Zifcakova L."/>
            <person name="Stursova M."/>
            <person name="Spatafora J.W."/>
            <person name="Tedersoo L."/>
            <person name="Vaario L.M."/>
            <person name="Yamada A."/>
            <person name="Yan M."/>
            <person name="Wang P."/>
            <person name="Xu J."/>
            <person name="Bruns T."/>
            <person name="Baldrian P."/>
            <person name="Vilgalys R."/>
            <person name="Dunand C."/>
            <person name="Henrissat B."/>
            <person name="Grigoriev I.V."/>
            <person name="Hibbett D."/>
            <person name="Nagy L.G."/>
            <person name="Martin F.M."/>
        </authorList>
    </citation>
    <scope>NUCLEOTIDE SEQUENCE</scope>
    <source>
        <strain evidence="10">Prilba</strain>
    </source>
</reference>
<dbReference type="PANTHER" id="PTHR11953:SF2">
    <property type="entry name" value="EXOSOME COMPLEX COMPONENT MTR3"/>
    <property type="match status" value="1"/>
</dbReference>
<evidence type="ECO:0000256" key="6">
    <source>
        <dbReference type="ARBA" id="ARBA00022835"/>
    </source>
</evidence>
<dbReference type="GO" id="GO:0006364">
    <property type="term" value="P:rRNA processing"/>
    <property type="evidence" value="ECO:0007669"/>
    <property type="project" value="UniProtKB-KW"/>
</dbReference>
<dbReference type="EMBL" id="WHVB01000011">
    <property type="protein sequence ID" value="KAF8478562.1"/>
    <property type="molecule type" value="Genomic_DNA"/>
</dbReference>
<dbReference type="GO" id="GO:0005730">
    <property type="term" value="C:nucleolus"/>
    <property type="evidence" value="ECO:0007669"/>
    <property type="project" value="TreeGrafter"/>
</dbReference>
<evidence type="ECO:0000256" key="8">
    <source>
        <dbReference type="ARBA" id="ARBA00023242"/>
    </source>
</evidence>
<keyword evidence="11" id="KW-1185">Reference proteome</keyword>
<keyword evidence="10" id="KW-0689">Ribosomal protein</keyword>
<accession>A0A9P5T7N0</accession>
<dbReference type="GO" id="GO:0071028">
    <property type="term" value="P:nuclear mRNA surveillance"/>
    <property type="evidence" value="ECO:0007669"/>
    <property type="project" value="TreeGrafter"/>
</dbReference>
<reference evidence="10" key="1">
    <citation type="submission" date="2019-10" db="EMBL/GenBank/DDBJ databases">
        <authorList>
            <consortium name="DOE Joint Genome Institute"/>
            <person name="Kuo A."/>
            <person name="Miyauchi S."/>
            <person name="Kiss E."/>
            <person name="Drula E."/>
            <person name="Kohler A."/>
            <person name="Sanchez-Garcia M."/>
            <person name="Andreopoulos B."/>
            <person name="Barry K.W."/>
            <person name="Bonito G."/>
            <person name="Buee M."/>
            <person name="Carver A."/>
            <person name="Chen C."/>
            <person name="Cichocki N."/>
            <person name="Clum A."/>
            <person name="Culley D."/>
            <person name="Crous P.W."/>
            <person name="Fauchery L."/>
            <person name="Girlanda M."/>
            <person name="Hayes R."/>
            <person name="Keri Z."/>
            <person name="LaButti K."/>
            <person name="Lipzen A."/>
            <person name="Lombard V."/>
            <person name="Magnuson J."/>
            <person name="Maillard F."/>
            <person name="Morin E."/>
            <person name="Murat C."/>
            <person name="Nolan M."/>
            <person name="Ohm R."/>
            <person name="Pangilinan J."/>
            <person name="Pereira M."/>
            <person name="Perotto S."/>
            <person name="Peter M."/>
            <person name="Riley R."/>
            <person name="Sitrit Y."/>
            <person name="Stielow B."/>
            <person name="Szollosi G."/>
            <person name="Zifcakova L."/>
            <person name="Stursova M."/>
            <person name="Spatafora J.W."/>
            <person name="Tedersoo L."/>
            <person name="Vaario L.-M."/>
            <person name="Yamada A."/>
            <person name="Yan M."/>
            <person name="Wang P."/>
            <person name="Xu J."/>
            <person name="Bruns T."/>
            <person name="Baldrian P."/>
            <person name="Vilgalys R."/>
            <person name="Henrissat B."/>
            <person name="Grigoriev I.V."/>
            <person name="Hibbett D."/>
            <person name="Nagy L.G."/>
            <person name="Martin F.M."/>
        </authorList>
    </citation>
    <scope>NUCLEOTIDE SEQUENCE</scope>
    <source>
        <strain evidence="10">Prilba</strain>
    </source>
</reference>
<dbReference type="Pfam" id="PF01138">
    <property type="entry name" value="RNase_PH"/>
    <property type="match status" value="1"/>
</dbReference>
<evidence type="ECO:0000256" key="7">
    <source>
        <dbReference type="ARBA" id="ARBA00022884"/>
    </source>
</evidence>
<gene>
    <name evidence="10" type="ORF">DFH94DRAFT_750724</name>
</gene>
<dbReference type="InterPro" id="IPR050080">
    <property type="entry name" value="RNase_PH"/>
</dbReference>
<dbReference type="CDD" id="cd11371">
    <property type="entry name" value="RNase_PH_MTR3"/>
    <property type="match status" value="1"/>
</dbReference>
<comment type="caution">
    <text evidence="10">The sequence shown here is derived from an EMBL/GenBank/DDBJ whole genome shotgun (WGS) entry which is preliminary data.</text>
</comment>
<evidence type="ECO:0000313" key="11">
    <source>
        <dbReference type="Proteomes" id="UP000759537"/>
    </source>
</evidence>
<keyword evidence="8" id="KW-0539">Nucleus</keyword>
<dbReference type="SUPFAM" id="SSF55666">
    <property type="entry name" value="Ribonuclease PH domain 2-like"/>
    <property type="match status" value="1"/>
</dbReference>
<dbReference type="Gene3D" id="3.30.230.70">
    <property type="entry name" value="GHMP Kinase, N-terminal domain"/>
    <property type="match status" value="1"/>
</dbReference>
<dbReference type="GO" id="GO:0005840">
    <property type="term" value="C:ribosome"/>
    <property type="evidence" value="ECO:0007669"/>
    <property type="project" value="UniProtKB-KW"/>
</dbReference>
<dbReference type="GO" id="GO:0003723">
    <property type="term" value="F:RNA binding"/>
    <property type="evidence" value="ECO:0007669"/>
    <property type="project" value="UniProtKB-KW"/>
</dbReference>
<dbReference type="OrthoDB" id="2504340at2759"/>
<evidence type="ECO:0000256" key="3">
    <source>
        <dbReference type="ARBA" id="ARBA00006678"/>
    </source>
</evidence>
<sequence length="267" mass="29237">MAQGGFDRRRVHGPNESFQPIFDDDYEERGALYKGWQLGQTRRKRRAEDIRPIFLNTGFIKQANGSAYIETERTKIACAVYGPRQSKSSAYHEAGRLSVEVKFAPFSSLVRRAPIRDAEDRSVANLVQQAIAPSVRLDLLPKSVIDIFITVIECDGIESCVAAATVATSTSLAKAGIEMFGLVVSCAGAVVGDDVWLDPTEEETQLASGMLLCACMPALGTTTSVRQTGRVFPAKAFQSLQLCQERCVEIHHIVAQALHEDENESNS</sequence>
<comment type="subcellular location">
    <subcellularLocation>
        <location evidence="2">Cytoplasm</location>
    </subcellularLocation>
    <subcellularLocation>
        <location evidence="1">Nucleus</location>
    </subcellularLocation>
</comment>
<keyword evidence="4" id="KW-0963">Cytoplasm</keyword>